<proteinExistence type="predicted"/>
<dbReference type="SUPFAM" id="SSF141571">
    <property type="entry name" value="Pentapeptide repeat-like"/>
    <property type="match status" value="2"/>
</dbReference>
<name>A0A5C4RZF3_PROVB</name>
<protein>
    <recommendedName>
        <fullName evidence="4">Pentapeptide repeat-containing protein</fullName>
    </recommendedName>
</protein>
<dbReference type="PANTHER" id="PTHR14136:SF17">
    <property type="entry name" value="BTB_POZ DOMAIN-CONTAINING PROTEIN KCTD9"/>
    <property type="match status" value="1"/>
</dbReference>
<dbReference type="Proteomes" id="UP000309544">
    <property type="component" value="Unassembled WGS sequence"/>
</dbReference>
<sequence length="399" mass="43248">MKLFTKAILLVAAFPLVSMASDDAQLLMLREGRVSWNAMRDEASVLVPDFSDARLRGMDLAGFDLSRADLSGADCENCNLADCDLDGAKLDGADFFQATLVDAVLRRASLQGANLEETLLSGADLEGADLRGATLRQADLSGASLRGADLRDSDMRRVNLRGADLEGADLRGAYLWRSDVSYASFRNARVASHTVLETGRFATVEWAGKHGAVFDAEAGIVAREAAMEATEGSVMQDEPADANVVRQKIRYGQPVAEAPELAYDLFQYRLLRKNVSDWNRMRRENTGVKVRLSGAELNHKVLDDVNLVRADLQGVEFKGGDLVGADLRGANLSGANLREADLSDADLGDADLRGAYLWRANLSWARLVGAVVNSETIVETGRPASVEWAEKYGAKYSAE</sequence>
<accession>A0A5C4RZF3</accession>
<dbReference type="AlphaFoldDB" id="A0A5C4RZF3"/>
<organism evidence="2 3">
    <name type="scientific">Prosthecochloris vibrioformis</name>
    <name type="common">Chlorobium vibrioforme</name>
    <dbReference type="NCBI Taxonomy" id="1098"/>
    <lineage>
        <taxon>Bacteria</taxon>
        <taxon>Pseudomonadati</taxon>
        <taxon>Chlorobiota</taxon>
        <taxon>Chlorobiia</taxon>
        <taxon>Chlorobiales</taxon>
        <taxon>Chlorobiaceae</taxon>
        <taxon>Prosthecochloris</taxon>
    </lineage>
</organism>
<dbReference type="InterPro" id="IPR001646">
    <property type="entry name" value="5peptide_repeat"/>
</dbReference>
<keyword evidence="1" id="KW-0732">Signal</keyword>
<dbReference type="PANTHER" id="PTHR14136">
    <property type="entry name" value="BTB_POZ DOMAIN-CONTAINING PROTEIN KCTD9"/>
    <property type="match status" value="1"/>
</dbReference>
<dbReference type="RefSeq" id="WP_139626763.1">
    <property type="nucleotide sequence ID" value="NZ_VDCI01000008.1"/>
</dbReference>
<comment type="caution">
    <text evidence="2">The sequence shown here is derived from an EMBL/GenBank/DDBJ whole genome shotgun (WGS) entry which is preliminary data.</text>
</comment>
<dbReference type="Pfam" id="PF00805">
    <property type="entry name" value="Pentapeptide"/>
    <property type="match status" value="3"/>
</dbReference>
<gene>
    <name evidence="2" type="ORF">FGF68_08545</name>
</gene>
<feature type="chain" id="PRO_5022701819" description="Pentapeptide repeat-containing protein" evidence="1">
    <location>
        <begin position="21"/>
        <end position="399"/>
    </location>
</feature>
<evidence type="ECO:0000313" key="3">
    <source>
        <dbReference type="Proteomes" id="UP000309544"/>
    </source>
</evidence>
<evidence type="ECO:0008006" key="4">
    <source>
        <dbReference type="Google" id="ProtNLM"/>
    </source>
</evidence>
<reference evidence="2 3" key="1">
    <citation type="submission" date="2019-05" db="EMBL/GenBank/DDBJ databases">
        <title>Draft Whole-Genome sequence of the green sulfur bacterium Prosthecochloris vibrioformis DSM 260.</title>
        <authorList>
            <person name="Meyer T.E."/>
            <person name="Kyndt J.A."/>
        </authorList>
    </citation>
    <scope>NUCLEOTIDE SEQUENCE [LARGE SCALE GENOMIC DNA]</scope>
    <source>
        <strain evidence="2 3">DSM 260</strain>
    </source>
</reference>
<dbReference type="EMBL" id="VDCI01000008">
    <property type="protein sequence ID" value="TNJ36077.1"/>
    <property type="molecule type" value="Genomic_DNA"/>
</dbReference>
<dbReference type="InterPro" id="IPR051082">
    <property type="entry name" value="Pentapeptide-BTB/POZ_domain"/>
</dbReference>
<evidence type="ECO:0000313" key="2">
    <source>
        <dbReference type="EMBL" id="TNJ36077.1"/>
    </source>
</evidence>
<evidence type="ECO:0000256" key="1">
    <source>
        <dbReference type="SAM" id="SignalP"/>
    </source>
</evidence>
<feature type="signal peptide" evidence="1">
    <location>
        <begin position="1"/>
        <end position="20"/>
    </location>
</feature>
<dbReference type="Gene3D" id="2.160.20.80">
    <property type="entry name" value="E3 ubiquitin-protein ligase SopA"/>
    <property type="match status" value="2"/>
</dbReference>
<keyword evidence="3" id="KW-1185">Reference proteome</keyword>